<protein>
    <submittedName>
        <fullName evidence="2">Putative secreted protein</fullName>
    </submittedName>
</protein>
<proteinExistence type="predicted"/>
<name>A0A2M4C6S9_9DIPT</name>
<accession>A0A2M4C6S9</accession>
<dbReference type="EMBL" id="GGFJ01011883">
    <property type="protein sequence ID" value="MBW61024.1"/>
    <property type="molecule type" value="Transcribed_RNA"/>
</dbReference>
<reference evidence="2" key="1">
    <citation type="submission" date="2018-01" db="EMBL/GenBank/DDBJ databases">
        <title>An insight into the sialome of Amazonian anophelines.</title>
        <authorList>
            <person name="Ribeiro J.M."/>
            <person name="Scarpassa V."/>
            <person name="Calvo E."/>
        </authorList>
    </citation>
    <scope>NUCLEOTIDE SEQUENCE</scope>
    <source>
        <tissue evidence="2">Salivary glands</tissue>
    </source>
</reference>
<evidence type="ECO:0000256" key="1">
    <source>
        <dbReference type="SAM" id="SignalP"/>
    </source>
</evidence>
<evidence type="ECO:0000313" key="2">
    <source>
        <dbReference type="EMBL" id="MBW61024.1"/>
    </source>
</evidence>
<dbReference type="AlphaFoldDB" id="A0A2M4C6S9"/>
<keyword evidence="1" id="KW-0732">Signal</keyword>
<feature type="signal peptide" evidence="1">
    <location>
        <begin position="1"/>
        <end position="24"/>
    </location>
</feature>
<feature type="chain" id="PRO_5014759855" evidence="1">
    <location>
        <begin position="25"/>
        <end position="134"/>
    </location>
</feature>
<sequence length="134" mass="14132">MPVSELSSLLLLVLQLELVSSVSSLQQSSSSSSSSSLDSSLLSSSSSSSSAALLLPSELSSSDDSWASPSVVRYTVAASPLMFRANPLLPFWLALVSEDPLNIISLLSSSTRYCCVSDNRVVPRCISIWELTGG</sequence>
<organism evidence="2">
    <name type="scientific">Anopheles marajoara</name>
    <dbReference type="NCBI Taxonomy" id="58244"/>
    <lineage>
        <taxon>Eukaryota</taxon>
        <taxon>Metazoa</taxon>
        <taxon>Ecdysozoa</taxon>
        <taxon>Arthropoda</taxon>
        <taxon>Hexapoda</taxon>
        <taxon>Insecta</taxon>
        <taxon>Pterygota</taxon>
        <taxon>Neoptera</taxon>
        <taxon>Endopterygota</taxon>
        <taxon>Diptera</taxon>
        <taxon>Nematocera</taxon>
        <taxon>Culicoidea</taxon>
        <taxon>Culicidae</taxon>
        <taxon>Anophelinae</taxon>
        <taxon>Anopheles</taxon>
    </lineage>
</organism>